<evidence type="ECO:0000259" key="9">
    <source>
        <dbReference type="Pfam" id="PF16916"/>
    </source>
</evidence>
<dbReference type="EMBL" id="JBBNAF010000013">
    <property type="protein sequence ID" value="KAK9086463.1"/>
    <property type="molecule type" value="Genomic_DNA"/>
</dbReference>
<evidence type="ECO:0000313" key="10">
    <source>
        <dbReference type="EMBL" id="KAK9086463.1"/>
    </source>
</evidence>
<dbReference type="FunFam" id="3.30.70.1350:FF:000008">
    <property type="entry name" value="Metal tolerance protein C1"/>
    <property type="match status" value="1"/>
</dbReference>
<evidence type="ECO:0000256" key="4">
    <source>
        <dbReference type="ARBA" id="ARBA00022554"/>
    </source>
</evidence>
<feature type="domain" description="Cation efflux protein transmembrane" evidence="8">
    <location>
        <begin position="79"/>
        <end position="295"/>
    </location>
</feature>
<dbReference type="GO" id="GO:0008324">
    <property type="term" value="F:monoatomic cation transmembrane transporter activity"/>
    <property type="evidence" value="ECO:0007669"/>
    <property type="project" value="InterPro"/>
</dbReference>
<dbReference type="Gene3D" id="1.20.1510.10">
    <property type="entry name" value="Cation efflux protein transmembrane domain"/>
    <property type="match status" value="1"/>
</dbReference>
<dbReference type="GO" id="GO:0005774">
    <property type="term" value="C:vacuolar membrane"/>
    <property type="evidence" value="ECO:0007669"/>
    <property type="project" value="UniProtKB-SubCell"/>
</dbReference>
<evidence type="ECO:0000256" key="1">
    <source>
        <dbReference type="ARBA" id="ARBA00003168"/>
    </source>
</evidence>
<dbReference type="InterPro" id="IPR002524">
    <property type="entry name" value="Cation_efflux"/>
</dbReference>
<dbReference type="Pfam" id="PF16916">
    <property type="entry name" value="ZT_dimer"/>
    <property type="match status" value="1"/>
</dbReference>
<comment type="subcellular location">
    <subcellularLocation>
        <location evidence="2">Vacuole membrane</location>
        <topology evidence="2">Multi-pass membrane protein</topology>
    </subcellularLocation>
</comment>
<dbReference type="PANTHER" id="PTHR43840">
    <property type="entry name" value="MITOCHONDRIAL METAL TRANSPORTER 1-RELATED"/>
    <property type="match status" value="1"/>
</dbReference>
<dbReference type="Pfam" id="PF01545">
    <property type="entry name" value="Cation_efflux"/>
    <property type="match status" value="1"/>
</dbReference>
<sequence>MVFRFETINLIFKARISRISSSSSFNSFNSLFVPLNSISSPHKIPIRWHFGHSHHHHHHHHNQDDLRSSKRGEHVFRLGLTADIGLATGKAITGYLTGSTAIIADAAHSISDVVLSTVALWSFKVGRAPKDKEHPYGHGKFETLGALGISCMLVATSGGIAWHALNILMELLATTPEIVNLSHGHIHDHSHGEHHHGIDMNHPILALNMTIVSIAVKEGLYRITKRAGEKEGSGLMKANAWHHRADAVSSVVALIGVGGSILGIKLLDPLAGLVVSGMILKAGIQNGYESVMELVDAGVPSHVLDPIKQTILQVEGVMGCHRLRGRRAGSSLYLDVHIEVDPFLSVSAAHDIGESVRGQIQKSHSEVAEVFIHIDPAVSKLPHEIPERQEHSEGMGCHKLNAFTEQKEIEALVDCVVSSKFSKKPSKNVCRAHHTSCVAGKLLLQIEVFMPPDMLIRDAIDLAKQAEEELLRAAASSVSQINIQLRLGQPMPQLGVSSALVHHIQVRKIKWIR</sequence>
<dbReference type="InterPro" id="IPR036837">
    <property type="entry name" value="Cation_efflux_CTD_sf"/>
</dbReference>
<dbReference type="Gene3D" id="3.30.70.1350">
    <property type="entry name" value="Cation efflux protein, cytoplasmic domain"/>
    <property type="match status" value="1"/>
</dbReference>
<dbReference type="FunFam" id="1.20.1510.10:FF:000023">
    <property type="entry name" value="Metal tolerance protein C1"/>
    <property type="match status" value="1"/>
</dbReference>
<dbReference type="PANTHER" id="PTHR43840:SF15">
    <property type="entry name" value="MITOCHONDRIAL METAL TRANSPORTER 1-RELATED"/>
    <property type="match status" value="1"/>
</dbReference>
<keyword evidence="7" id="KW-0472">Membrane</keyword>
<evidence type="ECO:0000256" key="3">
    <source>
        <dbReference type="ARBA" id="ARBA00022448"/>
    </source>
</evidence>
<accession>A0AAP0E7K0</accession>
<dbReference type="SUPFAM" id="SSF161111">
    <property type="entry name" value="Cation efflux protein transmembrane domain-like"/>
    <property type="match status" value="1"/>
</dbReference>
<keyword evidence="3" id="KW-0813">Transport</keyword>
<dbReference type="SUPFAM" id="SSF160240">
    <property type="entry name" value="Cation efflux protein cytoplasmic domain-like"/>
    <property type="match status" value="1"/>
</dbReference>
<gene>
    <name evidence="10" type="ORF">Syun_028857</name>
</gene>
<proteinExistence type="predicted"/>
<evidence type="ECO:0000256" key="5">
    <source>
        <dbReference type="ARBA" id="ARBA00022692"/>
    </source>
</evidence>
<reference evidence="10 11" key="1">
    <citation type="submission" date="2024-01" db="EMBL/GenBank/DDBJ databases">
        <title>Genome assemblies of Stephania.</title>
        <authorList>
            <person name="Yang L."/>
        </authorList>
    </citation>
    <scope>NUCLEOTIDE SEQUENCE [LARGE SCALE GENOMIC DNA]</scope>
    <source>
        <strain evidence="10">YNDBR</strain>
        <tissue evidence="10">Leaf</tissue>
    </source>
</reference>
<dbReference type="Proteomes" id="UP001420932">
    <property type="component" value="Unassembled WGS sequence"/>
</dbReference>
<organism evidence="10 11">
    <name type="scientific">Stephania yunnanensis</name>
    <dbReference type="NCBI Taxonomy" id="152371"/>
    <lineage>
        <taxon>Eukaryota</taxon>
        <taxon>Viridiplantae</taxon>
        <taxon>Streptophyta</taxon>
        <taxon>Embryophyta</taxon>
        <taxon>Tracheophyta</taxon>
        <taxon>Spermatophyta</taxon>
        <taxon>Magnoliopsida</taxon>
        <taxon>Ranunculales</taxon>
        <taxon>Menispermaceae</taxon>
        <taxon>Menispermoideae</taxon>
        <taxon>Cissampelideae</taxon>
        <taxon>Stephania</taxon>
    </lineage>
</organism>
<dbReference type="InterPro" id="IPR027470">
    <property type="entry name" value="Cation_efflux_CTD"/>
</dbReference>
<dbReference type="InterPro" id="IPR027469">
    <property type="entry name" value="Cation_efflux_TMD_sf"/>
</dbReference>
<keyword evidence="11" id="KW-1185">Reference proteome</keyword>
<protein>
    <recommendedName>
        <fullName evidence="12">Cation efflux protein cytoplasmic domain-containing protein</fullName>
    </recommendedName>
</protein>
<name>A0AAP0E7K0_9MAGN</name>
<evidence type="ECO:0000313" key="11">
    <source>
        <dbReference type="Proteomes" id="UP001420932"/>
    </source>
</evidence>
<comment type="caution">
    <text evidence="10">The sequence shown here is derived from an EMBL/GenBank/DDBJ whole genome shotgun (WGS) entry which is preliminary data.</text>
</comment>
<keyword evidence="6" id="KW-1133">Transmembrane helix</keyword>
<comment type="function">
    <text evidence="1">Involved in sequestration of excess metal in the cytoplasm into vacuoles to maintain metal homeostasis.</text>
</comment>
<feature type="domain" description="Cation efflux protein cytoplasmic" evidence="9">
    <location>
        <begin position="302"/>
        <end position="376"/>
    </location>
</feature>
<evidence type="ECO:0008006" key="12">
    <source>
        <dbReference type="Google" id="ProtNLM"/>
    </source>
</evidence>
<keyword evidence="4" id="KW-0926">Vacuole</keyword>
<dbReference type="AlphaFoldDB" id="A0AAP0E7K0"/>
<evidence type="ECO:0000256" key="2">
    <source>
        <dbReference type="ARBA" id="ARBA00004128"/>
    </source>
</evidence>
<dbReference type="InterPro" id="IPR058533">
    <property type="entry name" value="Cation_efflux_TM"/>
</dbReference>
<dbReference type="NCBIfam" id="TIGR01297">
    <property type="entry name" value="CDF"/>
    <property type="match status" value="1"/>
</dbReference>
<dbReference type="InterPro" id="IPR050291">
    <property type="entry name" value="CDF_Transporter"/>
</dbReference>
<evidence type="ECO:0000256" key="7">
    <source>
        <dbReference type="ARBA" id="ARBA00023136"/>
    </source>
</evidence>
<evidence type="ECO:0000256" key="6">
    <source>
        <dbReference type="ARBA" id="ARBA00022989"/>
    </source>
</evidence>
<keyword evidence="5" id="KW-0812">Transmembrane</keyword>
<evidence type="ECO:0000259" key="8">
    <source>
        <dbReference type="Pfam" id="PF01545"/>
    </source>
</evidence>